<keyword evidence="1" id="KW-0812">Transmembrane</keyword>
<reference evidence="2" key="1">
    <citation type="submission" date="2018-05" db="EMBL/GenBank/DDBJ databases">
        <title>Draft genome of Mucuna pruriens seed.</title>
        <authorList>
            <person name="Nnadi N.E."/>
            <person name="Vos R."/>
            <person name="Hasami M.H."/>
            <person name="Devisetty U.K."/>
            <person name="Aguiy J.C."/>
        </authorList>
    </citation>
    <scope>NUCLEOTIDE SEQUENCE [LARGE SCALE GENOMIC DNA]</scope>
    <source>
        <strain evidence="2">JCA_2017</strain>
    </source>
</reference>
<feature type="non-terminal residue" evidence="2">
    <location>
        <position position="1"/>
    </location>
</feature>
<protein>
    <submittedName>
        <fullName evidence="2">Uncharacterized protein</fullName>
    </submittedName>
</protein>
<comment type="caution">
    <text evidence="2">The sequence shown here is derived from an EMBL/GenBank/DDBJ whole genome shotgun (WGS) entry which is preliminary data.</text>
</comment>
<proteinExistence type="predicted"/>
<organism evidence="2 3">
    <name type="scientific">Mucuna pruriens</name>
    <name type="common">Velvet bean</name>
    <name type="synonym">Dolichos pruriens</name>
    <dbReference type="NCBI Taxonomy" id="157652"/>
    <lineage>
        <taxon>Eukaryota</taxon>
        <taxon>Viridiplantae</taxon>
        <taxon>Streptophyta</taxon>
        <taxon>Embryophyta</taxon>
        <taxon>Tracheophyta</taxon>
        <taxon>Spermatophyta</taxon>
        <taxon>Magnoliopsida</taxon>
        <taxon>eudicotyledons</taxon>
        <taxon>Gunneridae</taxon>
        <taxon>Pentapetalae</taxon>
        <taxon>rosids</taxon>
        <taxon>fabids</taxon>
        <taxon>Fabales</taxon>
        <taxon>Fabaceae</taxon>
        <taxon>Papilionoideae</taxon>
        <taxon>50 kb inversion clade</taxon>
        <taxon>NPAAA clade</taxon>
        <taxon>indigoferoid/millettioid clade</taxon>
        <taxon>Phaseoleae</taxon>
        <taxon>Mucuna</taxon>
    </lineage>
</organism>
<keyword evidence="1" id="KW-1133">Transmembrane helix</keyword>
<keyword evidence="3" id="KW-1185">Reference proteome</keyword>
<evidence type="ECO:0000313" key="2">
    <source>
        <dbReference type="EMBL" id="RDX97821.1"/>
    </source>
</evidence>
<dbReference type="SUPFAM" id="SSF56672">
    <property type="entry name" value="DNA/RNA polymerases"/>
    <property type="match status" value="1"/>
</dbReference>
<accession>A0A371H4V1</accession>
<feature type="transmembrane region" description="Helical" evidence="1">
    <location>
        <begin position="52"/>
        <end position="72"/>
    </location>
</feature>
<feature type="non-terminal residue" evidence="2">
    <location>
        <position position="92"/>
    </location>
</feature>
<dbReference type="Proteomes" id="UP000257109">
    <property type="component" value="Unassembled WGS sequence"/>
</dbReference>
<keyword evidence="1" id="KW-0472">Membrane</keyword>
<dbReference type="AlphaFoldDB" id="A0A371H4V1"/>
<name>A0A371H4V1_MUCPR</name>
<evidence type="ECO:0000313" key="3">
    <source>
        <dbReference type="Proteomes" id="UP000257109"/>
    </source>
</evidence>
<evidence type="ECO:0000256" key="1">
    <source>
        <dbReference type="SAM" id="Phobius"/>
    </source>
</evidence>
<sequence>MVMVKKSNDKWRMCSDYNDLNNGLPLVLRQGCLFVNHEGLSSRRGLMLSLDLRLFLFLVGRIFSVPTVWHSIWRVPYCMGRMVLLGWACPTA</sequence>
<dbReference type="InterPro" id="IPR043502">
    <property type="entry name" value="DNA/RNA_pol_sf"/>
</dbReference>
<gene>
    <name evidence="2" type="ORF">CR513_19371</name>
</gene>
<dbReference type="EMBL" id="QJKJ01003568">
    <property type="protein sequence ID" value="RDX97821.1"/>
    <property type="molecule type" value="Genomic_DNA"/>
</dbReference>
<dbReference type="Gene3D" id="3.10.10.10">
    <property type="entry name" value="HIV Type 1 Reverse Transcriptase, subunit A, domain 1"/>
    <property type="match status" value="1"/>
</dbReference>